<feature type="transmembrane region" description="Helical" evidence="1">
    <location>
        <begin position="149"/>
        <end position="178"/>
    </location>
</feature>
<gene>
    <name evidence="2" type="ORF">ACFFRO_11445</name>
</gene>
<dbReference type="Proteomes" id="UP001589703">
    <property type="component" value="Unassembled WGS sequence"/>
</dbReference>
<dbReference type="InterPro" id="IPR038750">
    <property type="entry name" value="YczE/YyaS-like"/>
</dbReference>
<keyword evidence="1" id="KW-1133">Transmembrane helix</keyword>
<keyword evidence="3" id="KW-1185">Reference proteome</keyword>
<keyword evidence="1" id="KW-0812">Transmembrane</keyword>
<sequence>MPDRLARRLVQLYAGLVLYGASSALLVRADLGLEPWNVLHQGLAEHTGLSIGTVAIIVGAVVLLLWIPLRQRPGLGTVSNVFVIGLAMDGTLALVPDADGHALRVLLLVAGVVLNGAATGLYIAARFGPGPRDGLMTGLHRRTGRSIRLIRTGVEVAVVVTGFALGGTIGVGTLLYALSIGPLAQFFLRVFDVPEAPRHSTVVAGNTPHGAILRR</sequence>
<feature type="transmembrane region" description="Helical" evidence="1">
    <location>
        <begin position="12"/>
        <end position="29"/>
    </location>
</feature>
<protein>
    <submittedName>
        <fullName evidence="2">YitT family protein</fullName>
    </submittedName>
</protein>
<dbReference type="RefSeq" id="WP_247461141.1">
    <property type="nucleotide sequence ID" value="NZ_JBHMAR010000010.1"/>
</dbReference>
<evidence type="ECO:0000256" key="1">
    <source>
        <dbReference type="SAM" id="Phobius"/>
    </source>
</evidence>
<dbReference type="PANTHER" id="PTHR40078">
    <property type="entry name" value="INTEGRAL MEMBRANE PROTEIN-RELATED"/>
    <property type="match status" value="1"/>
</dbReference>
<dbReference type="Pfam" id="PF19700">
    <property type="entry name" value="DUF6198"/>
    <property type="match status" value="1"/>
</dbReference>
<evidence type="ECO:0000313" key="2">
    <source>
        <dbReference type="EMBL" id="MFB9735742.1"/>
    </source>
</evidence>
<dbReference type="EMBL" id="JBHMAR010000010">
    <property type="protein sequence ID" value="MFB9735742.1"/>
    <property type="molecule type" value="Genomic_DNA"/>
</dbReference>
<reference evidence="2 3" key="1">
    <citation type="submission" date="2024-09" db="EMBL/GenBank/DDBJ databases">
        <authorList>
            <person name="Sun Q."/>
            <person name="Mori K."/>
        </authorList>
    </citation>
    <scope>NUCLEOTIDE SEQUENCE [LARGE SCALE GENOMIC DNA]</scope>
    <source>
        <strain evidence="2 3">JCM 10918</strain>
    </source>
</reference>
<evidence type="ECO:0000313" key="3">
    <source>
        <dbReference type="Proteomes" id="UP001589703"/>
    </source>
</evidence>
<proteinExistence type="predicted"/>
<dbReference type="PANTHER" id="PTHR40078:SF1">
    <property type="entry name" value="INTEGRAL MEMBRANE PROTEIN"/>
    <property type="match status" value="1"/>
</dbReference>
<organism evidence="2 3">
    <name type="scientific">Streptomyces thermocoprophilus</name>
    <dbReference type="NCBI Taxonomy" id="78356"/>
    <lineage>
        <taxon>Bacteria</taxon>
        <taxon>Bacillati</taxon>
        <taxon>Actinomycetota</taxon>
        <taxon>Actinomycetes</taxon>
        <taxon>Kitasatosporales</taxon>
        <taxon>Streptomycetaceae</taxon>
        <taxon>Streptomyces</taxon>
    </lineage>
</organism>
<keyword evidence="1" id="KW-0472">Membrane</keyword>
<comment type="caution">
    <text evidence="2">The sequence shown here is derived from an EMBL/GenBank/DDBJ whole genome shotgun (WGS) entry which is preliminary data.</text>
</comment>
<name>A0ABV5VD42_9ACTN</name>
<feature type="transmembrane region" description="Helical" evidence="1">
    <location>
        <begin position="101"/>
        <end position="128"/>
    </location>
</feature>
<feature type="transmembrane region" description="Helical" evidence="1">
    <location>
        <begin position="74"/>
        <end position="95"/>
    </location>
</feature>
<accession>A0ABV5VD42</accession>
<feature type="transmembrane region" description="Helical" evidence="1">
    <location>
        <begin position="49"/>
        <end position="67"/>
    </location>
</feature>